<accession>B0XB45</accession>
<sequence length="90" mass="9962">MDEAVRSLQDGLGAYRAELPKIHLKQSLKALNQRTQNVAQAVNRQEATFEDQKRAELSSNAVVLGIPRESNEDVLDVITKACETLGYHGL</sequence>
<dbReference type="VEuPathDB" id="VectorBase:CPIJ016466"/>
<keyword evidence="3" id="KW-1185">Reference proteome</keyword>
<dbReference type="HOGENOM" id="CLU_2443016_0_0_1"/>
<dbReference type="AlphaFoldDB" id="B0XB45"/>
<evidence type="ECO:0000313" key="1">
    <source>
        <dbReference type="EMBL" id="EDS44098.1"/>
    </source>
</evidence>
<reference evidence="1" key="1">
    <citation type="submission" date="2007-03" db="EMBL/GenBank/DDBJ databases">
        <title>Annotation of Culex pipiens quinquefasciatus.</title>
        <authorList>
            <consortium name="The Broad Institute Genome Sequencing Platform"/>
            <person name="Atkinson P.W."/>
            <person name="Hemingway J."/>
            <person name="Christensen B.M."/>
            <person name="Higgs S."/>
            <person name="Kodira C."/>
            <person name="Hannick L."/>
            <person name="Megy K."/>
            <person name="O'Leary S."/>
            <person name="Pearson M."/>
            <person name="Haas B.J."/>
            <person name="Mauceli E."/>
            <person name="Wortman J.R."/>
            <person name="Lee N.H."/>
            <person name="Guigo R."/>
            <person name="Stanke M."/>
            <person name="Alvarado L."/>
            <person name="Amedeo P."/>
            <person name="Antoine C.H."/>
            <person name="Arensburger P."/>
            <person name="Bidwell S.L."/>
            <person name="Crawford M."/>
            <person name="Camaro F."/>
            <person name="Devon K."/>
            <person name="Engels R."/>
            <person name="Hammond M."/>
            <person name="Howarth C."/>
            <person name="Koehrsen M."/>
            <person name="Lawson D."/>
            <person name="Montgomery P."/>
            <person name="Nene V."/>
            <person name="Nusbaum C."/>
            <person name="Puiu D."/>
            <person name="Romero-Severson J."/>
            <person name="Severson D.W."/>
            <person name="Shumway M."/>
            <person name="Sisk P."/>
            <person name="Stolte C."/>
            <person name="Zeng Q."/>
            <person name="Eisenstadt E."/>
            <person name="Fraser-Liggett C."/>
            <person name="Strausberg R."/>
            <person name="Galagan J."/>
            <person name="Birren B."/>
            <person name="Collins F.H."/>
        </authorList>
    </citation>
    <scope>NUCLEOTIDE SEQUENCE [LARGE SCALE GENOMIC DNA]</scope>
    <source>
        <strain evidence="1">JHB</strain>
    </source>
</reference>
<evidence type="ECO:0000313" key="2">
    <source>
        <dbReference type="EnsemblMetazoa" id="CPIJ016466-PA"/>
    </source>
</evidence>
<proteinExistence type="predicted"/>
<dbReference type="KEGG" id="cqu:CpipJ_CPIJ016466"/>
<organism>
    <name type="scientific">Culex quinquefasciatus</name>
    <name type="common">Southern house mosquito</name>
    <name type="synonym">Culex pungens</name>
    <dbReference type="NCBI Taxonomy" id="7176"/>
    <lineage>
        <taxon>Eukaryota</taxon>
        <taxon>Metazoa</taxon>
        <taxon>Ecdysozoa</taxon>
        <taxon>Arthropoda</taxon>
        <taxon>Hexapoda</taxon>
        <taxon>Insecta</taxon>
        <taxon>Pterygota</taxon>
        <taxon>Neoptera</taxon>
        <taxon>Endopterygota</taxon>
        <taxon>Diptera</taxon>
        <taxon>Nematocera</taxon>
        <taxon>Culicoidea</taxon>
        <taxon>Culicidae</taxon>
        <taxon>Culicinae</taxon>
        <taxon>Culicini</taxon>
        <taxon>Culex</taxon>
        <taxon>Culex</taxon>
    </lineage>
</organism>
<protein>
    <submittedName>
        <fullName evidence="1 2">Uncharacterized protein</fullName>
    </submittedName>
</protein>
<evidence type="ECO:0000313" key="3">
    <source>
        <dbReference type="Proteomes" id="UP000002320"/>
    </source>
</evidence>
<gene>
    <name evidence="2" type="primary">6050227</name>
    <name evidence="1" type="ORF">CpipJ_CPIJ016466</name>
</gene>
<dbReference type="EMBL" id="DS232613">
    <property type="protein sequence ID" value="EDS44098.1"/>
    <property type="molecule type" value="Genomic_DNA"/>
</dbReference>
<dbReference type="InParanoid" id="B0XB45"/>
<reference evidence="2" key="2">
    <citation type="submission" date="2021-02" db="UniProtKB">
        <authorList>
            <consortium name="EnsemblMetazoa"/>
        </authorList>
    </citation>
    <scope>IDENTIFICATION</scope>
    <source>
        <strain evidence="2">JHB</strain>
    </source>
</reference>
<name>B0XB45_CULQU</name>
<dbReference type="Proteomes" id="UP000002320">
    <property type="component" value="Unassembled WGS sequence"/>
</dbReference>
<dbReference type="EnsemblMetazoa" id="CPIJ016466-RA">
    <property type="protein sequence ID" value="CPIJ016466-PA"/>
    <property type="gene ID" value="CPIJ016466"/>
</dbReference>